<dbReference type="Proteomes" id="UP000676565">
    <property type="component" value="Unassembled WGS sequence"/>
</dbReference>
<dbReference type="Pfam" id="PF01261">
    <property type="entry name" value="AP_endonuc_2"/>
    <property type="match status" value="1"/>
</dbReference>
<feature type="domain" description="Xylose isomerase-like TIM barrel" evidence="1">
    <location>
        <begin position="32"/>
        <end position="247"/>
    </location>
</feature>
<dbReference type="InterPro" id="IPR036237">
    <property type="entry name" value="Xyl_isomerase-like_sf"/>
</dbReference>
<dbReference type="PANTHER" id="PTHR12110:SF41">
    <property type="entry name" value="INOSOSE DEHYDRATASE"/>
    <property type="match status" value="1"/>
</dbReference>
<sequence>MGPQIVPPAPPPVALQLWTIRDAFAADADRALAAVKGAGFSAVELAPLPPALAPARLAESLARHDLAVVSIHGDLPTPETIGPLAQLARACRCPKVIWHGWPRDPRFDSRARVGDLIAACNAAGALARDHGLEFGMHNHWWEFEPLEGERPIRLLHEGLHPDVFWQLDVYWAQTAGTDPADALAQLAPRVRSIHWKDGPCVHGRPMTALGHGTVDVPRTLRALARPVDWVIELDECATNPLEAARQSRVYLESLRN</sequence>
<comment type="caution">
    <text evidence="2">The sequence shown here is derived from an EMBL/GenBank/DDBJ whole genome shotgun (WGS) entry which is preliminary data.</text>
</comment>
<dbReference type="SUPFAM" id="SSF51658">
    <property type="entry name" value="Xylose isomerase-like"/>
    <property type="match status" value="1"/>
</dbReference>
<evidence type="ECO:0000259" key="1">
    <source>
        <dbReference type="Pfam" id="PF01261"/>
    </source>
</evidence>
<dbReference type="InterPro" id="IPR050312">
    <property type="entry name" value="IolE/XylAMocC-like"/>
</dbReference>
<keyword evidence="3" id="KW-1185">Reference proteome</keyword>
<evidence type="ECO:0000313" key="2">
    <source>
        <dbReference type="EMBL" id="MBP3959282.1"/>
    </source>
</evidence>
<keyword evidence="2" id="KW-0413">Isomerase</keyword>
<dbReference type="PANTHER" id="PTHR12110">
    <property type="entry name" value="HYDROXYPYRUVATE ISOMERASE"/>
    <property type="match status" value="1"/>
</dbReference>
<dbReference type="Gene3D" id="3.20.20.150">
    <property type="entry name" value="Divalent-metal-dependent TIM barrel enzymes"/>
    <property type="match status" value="1"/>
</dbReference>
<reference evidence="2 3" key="1">
    <citation type="submission" date="2021-04" db="EMBL/GenBank/DDBJ databases">
        <authorList>
            <person name="Ivanova A."/>
        </authorList>
    </citation>
    <scope>NUCLEOTIDE SEQUENCE [LARGE SCALE GENOMIC DNA]</scope>
    <source>
        <strain evidence="2 3">G18</strain>
    </source>
</reference>
<evidence type="ECO:0000313" key="3">
    <source>
        <dbReference type="Proteomes" id="UP000676565"/>
    </source>
</evidence>
<dbReference type="GO" id="GO:0016853">
    <property type="term" value="F:isomerase activity"/>
    <property type="evidence" value="ECO:0007669"/>
    <property type="project" value="UniProtKB-KW"/>
</dbReference>
<protein>
    <submittedName>
        <fullName evidence="2">Sugar phosphate isomerase/epimerase</fullName>
    </submittedName>
</protein>
<proteinExistence type="predicted"/>
<accession>A0ABS5BZW4</accession>
<dbReference type="EMBL" id="JAGKQQ010000001">
    <property type="protein sequence ID" value="MBP3959282.1"/>
    <property type="molecule type" value="Genomic_DNA"/>
</dbReference>
<gene>
    <name evidence="2" type="ORF">J8F10_28900</name>
</gene>
<dbReference type="RefSeq" id="WP_210659894.1">
    <property type="nucleotide sequence ID" value="NZ_JAGKQQ010000001.1"/>
</dbReference>
<organism evidence="2 3">
    <name type="scientific">Gemmata palustris</name>
    <dbReference type="NCBI Taxonomy" id="2822762"/>
    <lineage>
        <taxon>Bacteria</taxon>
        <taxon>Pseudomonadati</taxon>
        <taxon>Planctomycetota</taxon>
        <taxon>Planctomycetia</taxon>
        <taxon>Gemmatales</taxon>
        <taxon>Gemmataceae</taxon>
        <taxon>Gemmata</taxon>
    </lineage>
</organism>
<name>A0ABS5BZW4_9BACT</name>
<dbReference type="InterPro" id="IPR013022">
    <property type="entry name" value="Xyl_isomerase-like_TIM-brl"/>
</dbReference>